<organism evidence="2 3">
    <name type="scientific">Flavisolibacter ginsenosidimutans</name>
    <dbReference type="NCBI Taxonomy" id="661481"/>
    <lineage>
        <taxon>Bacteria</taxon>
        <taxon>Pseudomonadati</taxon>
        <taxon>Bacteroidota</taxon>
        <taxon>Chitinophagia</taxon>
        <taxon>Chitinophagales</taxon>
        <taxon>Chitinophagaceae</taxon>
        <taxon>Flavisolibacter</taxon>
    </lineage>
</organism>
<accession>A0A5B8UJ59</accession>
<dbReference type="RefSeq" id="WP_146785952.1">
    <property type="nucleotide sequence ID" value="NZ_BAABIO010000001.1"/>
</dbReference>
<sequence>MTTQTVNTQQNVVKDLRKIREQISNEIKDMTFEEERAYIDKLLAEKETSSHNSNTATSGAER</sequence>
<reference evidence="2 3" key="1">
    <citation type="journal article" date="2015" name="Int. J. Syst. Evol. Microbiol.">
        <title>Flavisolibacter ginsenosidimutans sp. nov., with ginsenoside-converting activity isolated from soil used for cultivating ginseng.</title>
        <authorList>
            <person name="Zhao Y."/>
            <person name="Liu Q."/>
            <person name="Kang M.S."/>
            <person name="Jin F."/>
            <person name="Yu H."/>
            <person name="Im W.T."/>
        </authorList>
    </citation>
    <scope>NUCLEOTIDE SEQUENCE [LARGE SCALE GENOMIC DNA]</scope>
    <source>
        <strain evidence="2 3">Gsoil 636</strain>
    </source>
</reference>
<evidence type="ECO:0000313" key="3">
    <source>
        <dbReference type="Proteomes" id="UP000321204"/>
    </source>
</evidence>
<evidence type="ECO:0000256" key="1">
    <source>
        <dbReference type="SAM" id="MobiDB-lite"/>
    </source>
</evidence>
<name>A0A5B8UJ59_9BACT</name>
<proteinExistence type="predicted"/>
<dbReference type="AlphaFoldDB" id="A0A5B8UJ59"/>
<protein>
    <submittedName>
        <fullName evidence="2">Uncharacterized protein</fullName>
    </submittedName>
</protein>
<dbReference type="Proteomes" id="UP000321204">
    <property type="component" value="Chromosome"/>
</dbReference>
<dbReference type="KEGG" id="fgg:FSB75_09115"/>
<dbReference type="EMBL" id="CP042433">
    <property type="protein sequence ID" value="QEC56045.1"/>
    <property type="molecule type" value="Genomic_DNA"/>
</dbReference>
<feature type="region of interest" description="Disordered" evidence="1">
    <location>
        <begin position="43"/>
        <end position="62"/>
    </location>
</feature>
<feature type="compositionally biased region" description="Polar residues" evidence="1">
    <location>
        <begin position="50"/>
        <end position="62"/>
    </location>
</feature>
<keyword evidence="3" id="KW-1185">Reference proteome</keyword>
<evidence type="ECO:0000313" key="2">
    <source>
        <dbReference type="EMBL" id="QEC56045.1"/>
    </source>
</evidence>
<gene>
    <name evidence="2" type="ORF">FSB75_09115</name>
</gene>